<dbReference type="RefSeq" id="WP_265686273.1">
    <property type="nucleotide sequence ID" value="NZ_JAKRRX010000005.1"/>
</dbReference>
<dbReference type="InterPro" id="IPR000292">
    <property type="entry name" value="For/NO2_transpt"/>
</dbReference>
<dbReference type="PANTHER" id="PTHR30520">
    <property type="entry name" value="FORMATE TRANSPORTER-RELATED"/>
    <property type="match status" value="1"/>
</dbReference>
<dbReference type="Pfam" id="PF01226">
    <property type="entry name" value="Form_Nir_trans"/>
    <property type="match status" value="1"/>
</dbReference>
<evidence type="ECO:0000256" key="6">
    <source>
        <dbReference type="SAM" id="Phobius"/>
    </source>
</evidence>
<evidence type="ECO:0000256" key="5">
    <source>
        <dbReference type="ARBA" id="ARBA00049660"/>
    </source>
</evidence>
<reference evidence="7" key="1">
    <citation type="submission" date="2022-02" db="EMBL/GenBank/DDBJ databases">
        <title>Vibrio sp. nov., a new bacterium isolated from Bohai sea, China.</title>
        <authorList>
            <person name="Yuan Y."/>
        </authorList>
    </citation>
    <scope>NUCLEOTIDE SEQUENCE</scope>
    <source>
        <strain evidence="7">DBSS07</strain>
    </source>
</reference>
<keyword evidence="4 6" id="KW-0472">Membrane</keyword>
<evidence type="ECO:0000256" key="1">
    <source>
        <dbReference type="ARBA" id="ARBA00004141"/>
    </source>
</evidence>
<sequence>MSALKPVEFVQTMIDVGEAKTKTSTRDLILRGTMAGIILSLAVVVAITTIVQTGIGIVGALVFPVGFVILSLMGYDLVTGVFGLAPLAKFENRPGITWGRIFRCWGLVGLGNLIGSLIVAFLVAVSLTGNFSLEPSAVVNKFIAVSTARTVGFENMGMDGWITCFVRGIFCNLMVCLGVIGNMTARTVSGKVAAMWLPIFIFFALVFEHTVVNMFLFPLGMILGADFGIATWLNFNLIPTILGNIVGGLLFTCIPLYLTHAKTAPSIDSEALSNQAEEANVEPALATK</sequence>
<evidence type="ECO:0000313" key="7">
    <source>
        <dbReference type="EMBL" id="MCW8332513.1"/>
    </source>
</evidence>
<keyword evidence="2 6" id="KW-0812">Transmembrane</keyword>
<dbReference type="Proteomes" id="UP001155586">
    <property type="component" value="Unassembled WGS sequence"/>
</dbReference>
<evidence type="ECO:0000313" key="8">
    <source>
        <dbReference type="Proteomes" id="UP001155586"/>
    </source>
</evidence>
<feature type="transmembrane region" description="Helical" evidence="6">
    <location>
        <begin position="237"/>
        <end position="258"/>
    </location>
</feature>
<proteinExistence type="inferred from homology"/>
<dbReference type="Gene3D" id="1.20.1080.10">
    <property type="entry name" value="Glycerol uptake facilitator protein"/>
    <property type="match status" value="1"/>
</dbReference>
<feature type="transmembrane region" description="Helical" evidence="6">
    <location>
        <begin position="160"/>
        <end position="180"/>
    </location>
</feature>
<comment type="subcellular location">
    <subcellularLocation>
        <location evidence="1">Membrane</location>
        <topology evidence="1">Multi-pass membrane protein</topology>
    </subcellularLocation>
</comment>
<gene>
    <name evidence="7" type="ORF">MD483_01510</name>
</gene>
<dbReference type="GO" id="GO:0005886">
    <property type="term" value="C:plasma membrane"/>
    <property type="evidence" value="ECO:0007669"/>
    <property type="project" value="TreeGrafter"/>
</dbReference>
<comment type="caution">
    <text evidence="7">The sequence shown here is derived from an EMBL/GenBank/DDBJ whole genome shotgun (WGS) entry which is preliminary data.</text>
</comment>
<comment type="similarity">
    <text evidence="5">Belongs to the FNT transporter (TC 1.A.16) family.</text>
</comment>
<protein>
    <submittedName>
        <fullName evidence="7">Formate/nitrite transporter family protein</fullName>
    </submittedName>
</protein>
<accession>A0A9X3CB73</accession>
<dbReference type="EMBL" id="JAKRRX010000005">
    <property type="protein sequence ID" value="MCW8332513.1"/>
    <property type="molecule type" value="Genomic_DNA"/>
</dbReference>
<dbReference type="GO" id="GO:0015499">
    <property type="term" value="F:formate transmembrane transporter activity"/>
    <property type="evidence" value="ECO:0007669"/>
    <property type="project" value="TreeGrafter"/>
</dbReference>
<dbReference type="PANTHER" id="PTHR30520:SF6">
    <property type="entry name" value="FORMATE_NITRATE FAMILY TRANSPORTER (EUROFUNG)"/>
    <property type="match status" value="1"/>
</dbReference>
<evidence type="ECO:0000256" key="2">
    <source>
        <dbReference type="ARBA" id="ARBA00022692"/>
    </source>
</evidence>
<evidence type="ECO:0000256" key="3">
    <source>
        <dbReference type="ARBA" id="ARBA00022989"/>
    </source>
</evidence>
<dbReference type="InterPro" id="IPR023271">
    <property type="entry name" value="Aquaporin-like"/>
</dbReference>
<name>A0A9X3CB73_9VIBR</name>
<feature type="transmembrane region" description="Helical" evidence="6">
    <location>
        <begin position="28"/>
        <end position="51"/>
    </location>
</feature>
<feature type="transmembrane region" description="Helical" evidence="6">
    <location>
        <begin position="105"/>
        <end position="127"/>
    </location>
</feature>
<evidence type="ECO:0000256" key="4">
    <source>
        <dbReference type="ARBA" id="ARBA00023136"/>
    </source>
</evidence>
<feature type="transmembrane region" description="Helical" evidence="6">
    <location>
        <begin position="57"/>
        <end position="84"/>
    </location>
</feature>
<keyword evidence="3 6" id="KW-1133">Transmembrane helix</keyword>
<keyword evidence="8" id="KW-1185">Reference proteome</keyword>
<dbReference type="AlphaFoldDB" id="A0A9X3CB73"/>
<feature type="transmembrane region" description="Helical" evidence="6">
    <location>
        <begin position="192"/>
        <end position="217"/>
    </location>
</feature>
<organism evidence="7 8">
    <name type="scientific">Vibrio paucivorans</name>
    <dbReference type="NCBI Taxonomy" id="2829489"/>
    <lineage>
        <taxon>Bacteria</taxon>
        <taxon>Pseudomonadati</taxon>
        <taxon>Pseudomonadota</taxon>
        <taxon>Gammaproteobacteria</taxon>
        <taxon>Vibrionales</taxon>
        <taxon>Vibrionaceae</taxon>
        <taxon>Vibrio</taxon>
    </lineage>
</organism>